<dbReference type="EMBL" id="FMZO01000022">
    <property type="protein sequence ID" value="SDE12175.1"/>
    <property type="molecule type" value="Genomic_DNA"/>
</dbReference>
<keyword evidence="2" id="KW-1185">Reference proteome</keyword>
<accession>A0A1G7ADR4</accession>
<protein>
    <submittedName>
        <fullName evidence="1">Uncharacterized protein</fullName>
    </submittedName>
</protein>
<dbReference type="RefSeq" id="WP_245729381.1">
    <property type="nucleotide sequence ID" value="NZ_FMZO01000022.1"/>
</dbReference>
<proteinExistence type="predicted"/>
<name>A0A1G7ADR4_NIADE</name>
<reference evidence="2" key="1">
    <citation type="submission" date="2016-10" db="EMBL/GenBank/DDBJ databases">
        <authorList>
            <person name="Varghese N."/>
            <person name="Submissions S."/>
        </authorList>
    </citation>
    <scope>NUCLEOTIDE SEQUENCE [LARGE SCALE GENOMIC DNA]</scope>
    <source>
        <strain evidence="2">DSM 25811 / CCM 8410 / LMG 26954 / E90</strain>
    </source>
</reference>
<gene>
    <name evidence="1" type="ORF">SAMN04487894_12234</name>
</gene>
<organism evidence="1 2">
    <name type="scientific">Niabella drilacis (strain DSM 25811 / CCM 8410 / CCUG 62505 / LMG 26954 / E90)</name>
    <dbReference type="NCBI Taxonomy" id="1285928"/>
    <lineage>
        <taxon>Bacteria</taxon>
        <taxon>Pseudomonadati</taxon>
        <taxon>Bacteroidota</taxon>
        <taxon>Chitinophagia</taxon>
        <taxon>Chitinophagales</taxon>
        <taxon>Chitinophagaceae</taxon>
        <taxon>Niabella</taxon>
    </lineage>
</organism>
<sequence length="128" mass="14859">MYAQNRRNLTAHYYKKDDYLELTDRFYARKTITGLSFVLGYQLAIRYPASLKPGITKQSRHILFDFYGSLGPAYRSNKNYNRNYNTASDSLLRSRHVNLSDATVKSYLEENSGVTFRPALGIRIGYRL</sequence>
<evidence type="ECO:0000313" key="1">
    <source>
        <dbReference type="EMBL" id="SDE12175.1"/>
    </source>
</evidence>
<dbReference type="AlphaFoldDB" id="A0A1G7ADR4"/>
<dbReference type="Proteomes" id="UP000198757">
    <property type="component" value="Unassembled WGS sequence"/>
</dbReference>
<evidence type="ECO:0000313" key="2">
    <source>
        <dbReference type="Proteomes" id="UP000198757"/>
    </source>
</evidence>